<dbReference type="EMBL" id="CP000853">
    <property type="protein sequence ID" value="ABW19805.1"/>
    <property type="molecule type" value="Genomic_DNA"/>
</dbReference>
<gene>
    <name evidence="2" type="ordered locus">Clos_2272</name>
</gene>
<organism evidence="2 3">
    <name type="scientific">Alkaliphilus oremlandii (strain OhILAs)</name>
    <name type="common">Clostridium oremlandii (strain OhILAs)</name>
    <dbReference type="NCBI Taxonomy" id="350688"/>
    <lineage>
        <taxon>Bacteria</taxon>
        <taxon>Bacillati</taxon>
        <taxon>Bacillota</taxon>
        <taxon>Clostridia</taxon>
        <taxon>Peptostreptococcales</taxon>
        <taxon>Natronincolaceae</taxon>
        <taxon>Alkaliphilus</taxon>
    </lineage>
</organism>
<feature type="signal peptide" evidence="1">
    <location>
        <begin position="1"/>
        <end position="28"/>
    </location>
</feature>
<dbReference type="KEGG" id="aoe:Clos_2272"/>
<dbReference type="STRING" id="350688.Clos_2272"/>
<keyword evidence="1" id="KW-0732">Signal</keyword>
<dbReference type="RefSeq" id="WP_012160112.1">
    <property type="nucleotide sequence ID" value="NC_009922.1"/>
</dbReference>
<protein>
    <submittedName>
        <fullName evidence="2">Uncharacterized protein</fullName>
    </submittedName>
</protein>
<name>A8MJ23_ALKOO</name>
<reference evidence="3" key="1">
    <citation type="submission" date="2007-10" db="EMBL/GenBank/DDBJ databases">
        <title>Complete genome of Alkaliphilus oremlandii OhILAs.</title>
        <authorList>
            <person name="Copeland A."/>
            <person name="Lucas S."/>
            <person name="Lapidus A."/>
            <person name="Barry K."/>
            <person name="Detter J.C."/>
            <person name="Glavina del Rio T."/>
            <person name="Hammon N."/>
            <person name="Israni S."/>
            <person name="Dalin E."/>
            <person name="Tice H."/>
            <person name="Pitluck S."/>
            <person name="Chain P."/>
            <person name="Malfatti S."/>
            <person name="Shin M."/>
            <person name="Vergez L."/>
            <person name="Schmutz J."/>
            <person name="Larimer F."/>
            <person name="Land M."/>
            <person name="Hauser L."/>
            <person name="Kyrpides N."/>
            <person name="Mikhailova N."/>
            <person name="Stolz J.F."/>
            <person name="Dawson A."/>
            <person name="Fisher E."/>
            <person name="Crable B."/>
            <person name="Perera E."/>
            <person name="Lisak J."/>
            <person name="Ranganathan M."/>
            <person name="Basu P."/>
            <person name="Richardson P."/>
        </authorList>
    </citation>
    <scope>NUCLEOTIDE SEQUENCE [LARGE SCALE GENOMIC DNA]</scope>
    <source>
        <strain evidence="3">OhILAs</strain>
    </source>
</reference>
<dbReference type="AlphaFoldDB" id="A8MJ23"/>
<sequence>MKRKSKGYIFSTVIITLSLITAGQIVSASTKDPGSQTDPLVTLSYVDLKLNQLKDYIDQKTSFGNPSGQPGYAGNGSFQVVEMKSGQSLIAGEGTEVILRSGEVTAIISSLGGLTDVTAAKDLQQGEKISPNHLLIIPRSDGRGALALTDAFLLVKGTYTLK</sequence>
<accession>A8MJ23</accession>
<proteinExistence type="predicted"/>
<evidence type="ECO:0000256" key="1">
    <source>
        <dbReference type="SAM" id="SignalP"/>
    </source>
</evidence>
<dbReference type="HOGENOM" id="CLU_117097_1_0_9"/>
<feature type="chain" id="PRO_5002726704" evidence="1">
    <location>
        <begin position="29"/>
        <end position="162"/>
    </location>
</feature>
<evidence type="ECO:0000313" key="2">
    <source>
        <dbReference type="EMBL" id="ABW19805.1"/>
    </source>
</evidence>
<keyword evidence="3" id="KW-1185">Reference proteome</keyword>
<dbReference type="Proteomes" id="UP000000269">
    <property type="component" value="Chromosome"/>
</dbReference>
<evidence type="ECO:0000313" key="3">
    <source>
        <dbReference type="Proteomes" id="UP000000269"/>
    </source>
</evidence>
<dbReference type="eggNOG" id="ENOG5032Y5Z">
    <property type="taxonomic scope" value="Bacteria"/>
</dbReference>
<dbReference type="OrthoDB" id="2381664at2"/>